<dbReference type="InterPro" id="IPR002401">
    <property type="entry name" value="Cyt_P450_E_grp-I"/>
</dbReference>
<dbReference type="VEuPathDB" id="FungiDB:SI65_10325"/>
<dbReference type="PANTHER" id="PTHR24305">
    <property type="entry name" value="CYTOCHROME P450"/>
    <property type="match status" value="1"/>
</dbReference>
<dbReference type="InterPro" id="IPR001128">
    <property type="entry name" value="Cyt_P450"/>
</dbReference>
<evidence type="ECO:0000256" key="3">
    <source>
        <dbReference type="ARBA" id="ARBA00022617"/>
    </source>
</evidence>
<dbReference type="GO" id="GO:0005506">
    <property type="term" value="F:iron ion binding"/>
    <property type="evidence" value="ECO:0007669"/>
    <property type="project" value="InterPro"/>
</dbReference>
<dbReference type="PRINTS" id="PR00385">
    <property type="entry name" value="P450"/>
</dbReference>
<feature type="binding site" description="axial binding residue" evidence="8">
    <location>
        <position position="438"/>
    </location>
    <ligand>
        <name>heme</name>
        <dbReference type="ChEBI" id="CHEBI:30413"/>
    </ligand>
    <ligandPart>
        <name>Fe</name>
        <dbReference type="ChEBI" id="CHEBI:18248"/>
    </ligandPart>
</feature>
<dbReference type="InterPro" id="IPR050121">
    <property type="entry name" value="Cytochrome_P450_monoxygenase"/>
</dbReference>
<evidence type="ECO:0000256" key="1">
    <source>
        <dbReference type="ARBA" id="ARBA00001971"/>
    </source>
</evidence>
<name>A0A1E3B012_ASPCR</name>
<keyword evidence="6 8" id="KW-0408">Iron</keyword>
<comment type="cofactor">
    <cofactor evidence="1 8">
        <name>heme</name>
        <dbReference type="ChEBI" id="CHEBI:30413"/>
    </cofactor>
</comment>
<dbReference type="EMBL" id="JXNT01000031">
    <property type="protein sequence ID" value="ODM14270.1"/>
    <property type="molecule type" value="Genomic_DNA"/>
</dbReference>
<dbReference type="STRING" id="573508.A0A1E3B012"/>
<dbReference type="GO" id="GO:0004497">
    <property type="term" value="F:monooxygenase activity"/>
    <property type="evidence" value="ECO:0007669"/>
    <property type="project" value="UniProtKB-KW"/>
</dbReference>
<dbReference type="Proteomes" id="UP000094569">
    <property type="component" value="Unassembled WGS sequence"/>
</dbReference>
<dbReference type="Gene3D" id="1.10.630.10">
    <property type="entry name" value="Cytochrome P450"/>
    <property type="match status" value="1"/>
</dbReference>
<evidence type="ECO:0000313" key="10">
    <source>
        <dbReference type="Proteomes" id="UP000094569"/>
    </source>
</evidence>
<evidence type="ECO:0000313" key="9">
    <source>
        <dbReference type="EMBL" id="ODM14270.1"/>
    </source>
</evidence>
<keyword evidence="4 8" id="KW-0479">Metal-binding</keyword>
<evidence type="ECO:0000256" key="4">
    <source>
        <dbReference type="ARBA" id="ARBA00022723"/>
    </source>
</evidence>
<evidence type="ECO:0000256" key="8">
    <source>
        <dbReference type="PIRSR" id="PIRSR602401-1"/>
    </source>
</evidence>
<comment type="similarity">
    <text evidence="2">Belongs to the cytochrome P450 family.</text>
</comment>
<dbReference type="Pfam" id="PF00067">
    <property type="entry name" value="p450"/>
    <property type="match status" value="1"/>
</dbReference>
<keyword evidence="10" id="KW-1185">Reference proteome</keyword>
<reference evidence="9 10" key="1">
    <citation type="journal article" date="2016" name="BMC Genomics">
        <title>Comparative genomic and transcriptomic analyses of the Fuzhuan brick tea-fermentation fungus Aspergillus cristatus.</title>
        <authorList>
            <person name="Ge Y."/>
            <person name="Wang Y."/>
            <person name="Liu Y."/>
            <person name="Tan Y."/>
            <person name="Ren X."/>
            <person name="Zhang X."/>
            <person name="Hyde K.D."/>
            <person name="Liu Y."/>
            <person name="Liu Z."/>
        </authorList>
    </citation>
    <scope>NUCLEOTIDE SEQUENCE [LARGE SCALE GENOMIC DNA]</scope>
    <source>
        <strain evidence="9 10">GZAAS20.1005</strain>
    </source>
</reference>
<evidence type="ECO:0000256" key="7">
    <source>
        <dbReference type="ARBA" id="ARBA00023033"/>
    </source>
</evidence>
<accession>A0A1E3B012</accession>
<evidence type="ECO:0008006" key="11">
    <source>
        <dbReference type="Google" id="ProtNLM"/>
    </source>
</evidence>
<dbReference type="CDD" id="cd11062">
    <property type="entry name" value="CYP58-like"/>
    <property type="match status" value="1"/>
</dbReference>
<dbReference type="GO" id="GO:0020037">
    <property type="term" value="F:heme binding"/>
    <property type="evidence" value="ECO:0007669"/>
    <property type="project" value="InterPro"/>
</dbReference>
<dbReference type="AlphaFoldDB" id="A0A1E3B012"/>
<evidence type="ECO:0000256" key="5">
    <source>
        <dbReference type="ARBA" id="ARBA00023002"/>
    </source>
</evidence>
<dbReference type="PRINTS" id="PR00463">
    <property type="entry name" value="EP450I"/>
</dbReference>
<keyword evidence="5" id="KW-0560">Oxidoreductase</keyword>
<organism evidence="9 10">
    <name type="scientific">Aspergillus cristatus</name>
    <name type="common">Chinese Fuzhuan brick tea-fermentation fungus</name>
    <name type="synonym">Eurotium cristatum</name>
    <dbReference type="NCBI Taxonomy" id="573508"/>
    <lineage>
        <taxon>Eukaryota</taxon>
        <taxon>Fungi</taxon>
        <taxon>Dikarya</taxon>
        <taxon>Ascomycota</taxon>
        <taxon>Pezizomycotina</taxon>
        <taxon>Eurotiomycetes</taxon>
        <taxon>Eurotiomycetidae</taxon>
        <taxon>Eurotiales</taxon>
        <taxon>Aspergillaceae</taxon>
        <taxon>Aspergillus</taxon>
        <taxon>Aspergillus subgen. Aspergillus</taxon>
    </lineage>
</organism>
<dbReference type="PANTHER" id="PTHR24305:SF157">
    <property type="entry name" value="N-ACETYLTRYPTOPHAN 6-HYDROXYLASE IVOC-RELATED"/>
    <property type="match status" value="1"/>
</dbReference>
<dbReference type="GO" id="GO:0016705">
    <property type="term" value="F:oxidoreductase activity, acting on paired donors, with incorporation or reduction of molecular oxygen"/>
    <property type="evidence" value="ECO:0007669"/>
    <property type="project" value="InterPro"/>
</dbReference>
<evidence type="ECO:0000256" key="6">
    <source>
        <dbReference type="ARBA" id="ARBA00023004"/>
    </source>
</evidence>
<gene>
    <name evidence="9" type="ORF">SI65_10325</name>
</gene>
<keyword evidence="7" id="KW-0503">Monooxygenase</keyword>
<proteinExistence type="inferred from homology"/>
<dbReference type="InterPro" id="IPR036396">
    <property type="entry name" value="Cyt_P450_sf"/>
</dbReference>
<evidence type="ECO:0000256" key="2">
    <source>
        <dbReference type="ARBA" id="ARBA00010617"/>
    </source>
</evidence>
<protein>
    <recommendedName>
        <fullName evidence="11">Trichodiene oxygenase</fullName>
    </recommendedName>
</protein>
<keyword evidence="3 8" id="KW-0349">Heme</keyword>
<sequence length="499" mass="57083">MAHFATLGLGLLAYIFLRSIYRLYFHPLRKIPGPKLAAITYGYEFYYNVIKRGMYIWEIERLHKVYGPIIRINPREIHIKDPDYYEETFPRGTRKRERDASWLAQFGNDGSAFSSVSPEAHRERRAPLEKFFSKRAISNMENSIYERLDKICCQLQRAYRSHKVVNIDAGYAGLTADVIHSYVFGYDPRNLDQEGFNEHVRDSINGVLTVCHVMYFFPFLRNLLNALPMGVLRWLSPAASALAGQKNHMYRLSLDAVQDPSSAKQNTILSTLAGPKMPQHLRTPDRLMNEGFGLATAGTETTARSLSLATYHLLSREDVRNKLRGELTEAIPTLDVRPTWNQLEKLPYLSAVINETLRLSTGFSSRSPRIAPTETLVYKDYTIPPGTPVSQINNFILMNPDIFPDPHAFDPERWIRAAASGERLDRYLVIFSRGSRICQGLNLAYAELFIVLATLMRRFDMELYETTKKDIEFVRDFATPYPESGNFKVKVLVTGVVSE</sequence>
<comment type="caution">
    <text evidence="9">The sequence shown here is derived from an EMBL/GenBank/DDBJ whole genome shotgun (WGS) entry which is preliminary data.</text>
</comment>
<dbReference type="SUPFAM" id="SSF48264">
    <property type="entry name" value="Cytochrome P450"/>
    <property type="match status" value="1"/>
</dbReference>
<dbReference type="OrthoDB" id="3945418at2759"/>